<protein>
    <submittedName>
        <fullName evidence="1">Uncharacterized protein</fullName>
    </submittedName>
</protein>
<accession>A0A081NDQ3</accession>
<gene>
    <name evidence="1" type="ORF">GZ78_22355</name>
</gene>
<proteinExistence type="predicted"/>
<dbReference type="Proteomes" id="UP000028073">
    <property type="component" value="Unassembled WGS sequence"/>
</dbReference>
<evidence type="ECO:0000313" key="2">
    <source>
        <dbReference type="Proteomes" id="UP000028073"/>
    </source>
</evidence>
<dbReference type="AlphaFoldDB" id="A0A081NDQ3"/>
<organism evidence="1 2">
    <name type="scientific">Endozoicomonas numazuensis</name>
    <dbReference type="NCBI Taxonomy" id="1137799"/>
    <lineage>
        <taxon>Bacteria</taxon>
        <taxon>Pseudomonadati</taxon>
        <taxon>Pseudomonadota</taxon>
        <taxon>Gammaproteobacteria</taxon>
        <taxon>Oceanospirillales</taxon>
        <taxon>Endozoicomonadaceae</taxon>
        <taxon>Endozoicomonas</taxon>
    </lineage>
</organism>
<dbReference type="EMBL" id="JOKH01000005">
    <property type="protein sequence ID" value="KEQ16576.1"/>
    <property type="molecule type" value="Genomic_DNA"/>
</dbReference>
<comment type="caution">
    <text evidence="1">The sequence shown here is derived from an EMBL/GenBank/DDBJ whole genome shotgun (WGS) entry which is preliminary data.</text>
</comment>
<sequence length="109" mass="12410">MIDQLSEQDNKEIAVAEQVMHEVYVRDKPFNSITKLICLFFDHLCFSSPKHILSESEQAFAGNKLQHLLHEVSAFLCIRAIAIFGQTNPGDGNRCPCYSASQKFFPYEI</sequence>
<reference evidence="1 2" key="1">
    <citation type="submission" date="2014-06" db="EMBL/GenBank/DDBJ databases">
        <title>Whole Genome Sequences of Three Symbiotic Endozoicomonas Bacteria.</title>
        <authorList>
            <person name="Neave M.J."/>
            <person name="Apprill A."/>
            <person name="Voolstra C.R."/>
        </authorList>
    </citation>
    <scope>NUCLEOTIDE SEQUENCE [LARGE SCALE GENOMIC DNA]</scope>
    <source>
        <strain evidence="1 2">DSM 25634</strain>
    </source>
</reference>
<keyword evidence="2" id="KW-1185">Reference proteome</keyword>
<evidence type="ECO:0000313" key="1">
    <source>
        <dbReference type="EMBL" id="KEQ16576.1"/>
    </source>
</evidence>
<name>A0A081NDQ3_9GAMM</name>